<dbReference type="GO" id="GO:0007099">
    <property type="term" value="P:centriole replication"/>
    <property type="evidence" value="ECO:0007669"/>
    <property type="project" value="TreeGrafter"/>
</dbReference>
<feature type="coiled-coil region" evidence="3">
    <location>
        <begin position="51"/>
        <end position="168"/>
    </location>
</feature>
<evidence type="ECO:0000259" key="4">
    <source>
        <dbReference type="Pfam" id="PF07989"/>
    </source>
</evidence>
<dbReference type="PANTHER" id="PTHR46930:SF1">
    <property type="entry name" value="CDK5 REGULATORY SUBUNIT-ASSOCIATED PROTEIN 2"/>
    <property type="match status" value="1"/>
</dbReference>
<dbReference type="OrthoDB" id="10255000at2759"/>
<dbReference type="InterPro" id="IPR012943">
    <property type="entry name" value="Cnn_1N"/>
</dbReference>
<dbReference type="GO" id="GO:0008017">
    <property type="term" value="F:microtubule binding"/>
    <property type="evidence" value="ECO:0007669"/>
    <property type="project" value="TreeGrafter"/>
</dbReference>
<dbReference type="PANTHER" id="PTHR46930">
    <property type="entry name" value="CDK5 REGULATORY SUBUNIT-ASSOCIATED PROTEIN 2"/>
    <property type="match status" value="1"/>
</dbReference>
<accession>A0A6P6QFC9</accession>
<dbReference type="GO" id="GO:0005737">
    <property type="term" value="C:cytoplasm"/>
    <property type="evidence" value="ECO:0007669"/>
    <property type="project" value="UniProtKB-SubCell"/>
</dbReference>
<dbReference type="GO" id="GO:0046600">
    <property type="term" value="P:negative regulation of centriole replication"/>
    <property type="evidence" value="ECO:0007669"/>
    <property type="project" value="TreeGrafter"/>
</dbReference>
<dbReference type="GO" id="GO:0097431">
    <property type="term" value="C:mitotic spindle pole"/>
    <property type="evidence" value="ECO:0007669"/>
    <property type="project" value="TreeGrafter"/>
</dbReference>
<dbReference type="RefSeq" id="XP_026131992.1">
    <property type="nucleotide sequence ID" value="XM_026276207.1"/>
</dbReference>
<keyword evidence="3" id="KW-0175">Coiled coil</keyword>
<proteinExistence type="predicted"/>
<evidence type="ECO:0000313" key="5">
    <source>
        <dbReference type="Proteomes" id="UP000515129"/>
    </source>
</evidence>
<evidence type="ECO:0000256" key="1">
    <source>
        <dbReference type="ARBA" id="ARBA00004496"/>
    </source>
</evidence>
<comment type="subcellular location">
    <subcellularLocation>
        <location evidence="1">Cytoplasm</location>
    </subcellularLocation>
</comment>
<keyword evidence="2" id="KW-0963">Cytoplasm</keyword>
<dbReference type="Pfam" id="PF07989">
    <property type="entry name" value="Cnn_1N"/>
    <property type="match status" value="1"/>
</dbReference>
<dbReference type="GO" id="GO:0001578">
    <property type="term" value="P:microtubule bundle formation"/>
    <property type="evidence" value="ECO:0007669"/>
    <property type="project" value="TreeGrafter"/>
</dbReference>
<dbReference type="GO" id="GO:0043015">
    <property type="term" value="F:gamma-tubulin binding"/>
    <property type="evidence" value="ECO:0007669"/>
    <property type="project" value="TreeGrafter"/>
</dbReference>
<dbReference type="Proteomes" id="UP000515129">
    <property type="component" value="Chromosome 2"/>
</dbReference>
<name>A0A6P6QFC9_CARAU</name>
<organism evidence="5 6">
    <name type="scientific">Carassius auratus</name>
    <name type="common">Goldfish</name>
    <dbReference type="NCBI Taxonomy" id="7957"/>
    <lineage>
        <taxon>Eukaryota</taxon>
        <taxon>Metazoa</taxon>
        <taxon>Chordata</taxon>
        <taxon>Craniata</taxon>
        <taxon>Vertebrata</taxon>
        <taxon>Euteleostomi</taxon>
        <taxon>Actinopterygii</taxon>
        <taxon>Neopterygii</taxon>
        <taxon>Teleostei</taxon>
        <taxon>Ostariophysi</taxon>
        <taxon>Cypriniformes</taxon>
        <taxon>Cyprinidae</taxon>
        <taxon>Cyprininae</taxon>
        <taxon>Carassius</taxon>
    </lineage>
</organism>
<protein>
    <submittedName>
        <fullName evidence="6">Myomegalin-like</fullName>
    </submittedName>
</protein>
<evidence type="ECO:0000313" key="6">
    <source>
        <dbReference type="RefSeq" id="XP_026131992.1"/>
    </source>
</evidence>
<dbReference type="AlphaFoldDB" id="A0A6P6QFC9"/>
<dbReference type="GO" id="GO:0035371">
    <property type="term" value="C:microtubule plus-end"/>
    <property type="evidence" value="ECO:0007669"/>
    <property type="project" value="TreeGrafter"/>
</dbReference>
<keyword evidence="5" id="KW-1185">Reference proteome</keyword>
<feature type="coiled-coil region" evidence="3">
    <location>
        <begin position="225"/>
        <end position="252"/>
    </location>
</feature>
<dbReference type="KEGG" id="caua:113111450"/>
<dbReference type="GO" id="GO:0000242">
    <property type="term" value="C:pericentriolar material"/>
    <property type="evidence" value="ECO:0007669"/>
    <property type="project" value="TreeGrafter"/>
</dbReference>
<dbReference type="GO" id="GO:0000132">
    <property type="term" value="P:establishment of mitotic spindle orientation"/>
    <property type="evidence" value="ECO:0007669"/>
    <property type="project" value="TreeGrafter"/>
</dbReference>
<evidence type="ECO:0000256" key="3">
    <source>
        <dbReference type="SAM" id="Coils"/>
    </source>
</evidence>
<dbReference type="GeneID" id="113111450"/>
<gene>
    <name evidence="6" type="primary">LOC113111450</name>
</gene>
<evidence type="ECO:0000256" key="2">
    <source>
        <dbReference type="ARBA" id="ARBA00022490"/>
    </source>
</evidence>
<reference evidence="6" key="1">
    <citation type="submission" date="2025-08" db="UniProtKB">
        <authorList>
            <consortium name="RefSeq"/>
        </authorList>
    </citation>
    <scope>IDENTIFICATION</scope>
    <source>
        <strain evidence="6">Wakin</strain>
        <tissue evidence="6">Muscle</tissue>
    </source>
</reference>
<sequence>MMNRSGAESARAAAERDFVVDGEINECGSTSYITDCLNEDTDKVPLQTHPLREFEQHLNDLKKENFSLKLRIYFLEERIQQKFEDSSDEIYRTNIELKVEVESLKQELQEKQQLLDKALTAAESLTNHNEAELQRRCEERQQEIDHMQQVLETKIQILQEEAQLALDKAELRVNTTESHLQDPSVTMETVLKETSGDTSTWPDEDADRKKIEQLSVALCLKEQVIRELTEERTDLRQRVRHMEEQLEQLSVSLLQRERDAQFYQEELGHERLRVQQEMQVCVSLVLLQSVMNDEVKRDSNKSVK</sequence>
<dbReference type="GO" id="GO:0007059">
    <property type="term" value="P:chromosome segregation"/>
    <property type="evidence" value="ECO:0007669"/>
    <property type="project" value="TreeGrafter"/>
</dbReference>
<dbReference type="InterPro" id="IPR042791">
    <property type="entry name" value="CDK5RAP2"/>
</dbReference>
<dbReference type="GO" id="GO:0090266">
    <property type="term" value="P:regulation of mitotic cell cycle spindle assembly checkpoint"/>
    <property type="evidence" value="ECO:0007669"/>
    <property type="project" value="TreeGrafter"/>
</dbReference>
<feature type="domain" description="Centrosomin N-terminal motif 1" evidence="4">
    <location>
        <begin position="51"/>
        <end position="121"/>
    </location>
</feature>